<dbReference type="EMBL" id="JADILY010000102">
    <property type="protein sequence ID" value="MBO8481871.1"/>
    <property type="molecule type" value="Genomic_DNA"/>
</dbReference>
<comment type="caution">
    <text evidence="1">The sequence shown here is derived from an EMBL/GenBank/DDBJ whole genome shotgun (WGS) entry which is preliminary data.</text>
</comment>
<reference evidence="1" key="2">
    <citation type="journal article" date="2021" name="PeerJ">
        <title>Extensive microbial diversity within the chicken gut microbiome revealed by metagenomics and culture.</title>
        <authorList>
            <person name="Gilroy R."/>
            <person name="Ravi A."/>
            <person name="Getino M."/>
            <person name="Pursley I."/>
            <person name="Horton D.L."/>
            <person name="Alikhan N.F."/>
            <person name="Baker D."/>
            <person name="Gharbi K."/>
            <person name="Hall N."/>
            <person name="Watson M."/>
            <person name="Adriaenssens E.M."/>
            <person name="Foster-Nyarko E."/>
            <person name="Jarju S."/>
            <person name="Secka A."/>
            <person name="Antonio M."/>
            <person name="Oren A."/>
            <person name="Chaudhuri R.R."/>
            <person name="La Ragione R."/>
            <person name="Hildebrand F."/>
            <person name="Pallen M.J."/>
        </authorList>
    </citation>
    <scope>NUCLEOTIDE SEQUENCE</scope>
    <source>
        <strain evidence="1">B3-2255</strain>
    </source>
</reference>
<proteinExistence type="predicted"/>
<accession>A0A9D9J1D0</accession>
<dbReference type="AlphaFoldDB" id="A0A9D9J1D0"/>
<dbReference type="Proteomes" id="UP000823772">
    <property type="component" value="Unassembled WGS sequence"/>
</dbReference>
<name>A0A9D9J1D0_9BACT</name>
<sequence length="94" mass="10928">MQRKEPERLEFIIRRALKGSFLEEGITRVHVYEAFDKVSGLSGYVLRKTYEKGILTCYMGSSVAREMALSSKENILKKIREELGENLVKEIIFR</sequence>
<evidence type="ECO:0000313" key="2">
    <source>
        <dbReference type="Proteomes" id="UP000823772"/>
    </source>
</evidence>
<evidence type="ECO:0000313" key="1">
    <source>
        <dbReference type="EMBL" id="MBO8481871.1"/>
    </source>
</evidence>
<organism evidence="1 2">
    <name type="scientific">Candidatus Merdivivens faecigallinarum</name>
    <dbReference type="NCBI Taxonomy" id="2840871"/>
    <lineage>
        <taxon>Bacteria</taxon>
        <taxon>Pseudomonadati</taxon>
        <taxon>Bacteroidota</taxon>
        <taxon>Bacteroidia</taxon>
        <taxon>Bacteroidales</taxon>
        <taxon>Muribaculaceae</taxon>
        <taxon>Muribaculaceae incertae sedis</taxon>
        <taxon>Candidatus Merdivivens</taxon>
    </lineage>
</organism>
<protein>
    <submittedName>
        <fullName evidence="1">DUF721 domain-containing protein</fullName>
    </submittedName>
</protein>
<gene>
    <name evidence="1" type="ORF">IAC87_04925</name>
</gene>
<reference evidence="1" key="1">
    <citation type="submission" date="2020-10" db="EMBL/GenBank/DDBJ databases">
        <authorList>
            <person name="Gilroy R."/>
        </authorList>
    </citation>
    <scope>NUCLEOTIDE SEQUENCE</scope>
    <source>
        <strain evidence="1">B3-2255</strain>
    </source>
</reference>